<keyword evidence="1" id="KW-1133">Transmembrane helix</keyword>
<keyword evidence="1" id="KW-0472">Membrane</keyword>
<dbReference type="AlphaFoldDB" id="A0A1E1IWN7"/>
<dbReference type="EMBL" id="CALQ01000884">
    <property type="protein sequence ID" value="CCM15603.1"/>
    <property type="molecule type" value="Genomic_DNA"/>
</dbReference>
<evidence type="ECO:0000256" key="1">
    <source>
        <dbReference type="SAM" id="Phobius"/>
    </source>
</evidence>
<gene>
    <name evidence="2" type="primary">LgM4147LRVhigh.22.01031.00310</name>
    <name evidence="2" type="ORF">BN36_2231110</name>
</gene>
<accession>A0A1E1IWN7</accession>
<protein>
    <submittedName>
        <fullName evidence="2">Uncharacterized protein</fullName>
    </submittedName>
</protein>
<feature type="transmembrane region" description="Helical" evidence="1">
    <location>
        <begin position="202"/>
        <end position="229"/>
    </location>
</feature>
<feature type="transmembrane region" description="Helical" evidence="1">
    <location>
        <begin position="20"/>
        <end position="40"/>
    </location>
</feature>
<proteinExistence type="predicted"/>
<name>A0A1E1IWN7_LEIGU</name>
<evidence type="ECO:0000313" key="2">
    <source>
        <dbReference type="EMBL" id="CCM15603.1"/>
    </source>
</evidence>
<keyword evidence="1" id="KW-0812">Transmembrane</keyword>
<sequence>MCTASPPFLVISSRQTRPSFISFASHQGFPSLFVFFGILYDDVFVCHSFSHLWLVLVFCSSPFSLLLLYIFRCLLVSSLTHCQAISCIHFPPLVMPSFSSSLPFFFGFARSPVLFRCMGLLILCECGFQDIVCAPLSFPPFVCLCDLASLLRFLYITGESITLFYSATSTSPSPLTTWLLALAGEKQRTKYRRRVLPCPLSLWCLCVFACALCVYLTLFFIFQLISLFVSHCRVFLLVV</sequence>
<feature type="transmembrane region" description="Helical" evidence="1">
    <location>
        <begin position="52"/>
        <end position="71"/>
    </location>
</feature>
<reference evidence="2" key="1">
    <citation type="submission" date="2012-08" db="EMBL/GenBank/DDBJ databases">
        <title>Comparative genomics of metastatic and non-metastatic Leishmania guyanensis provides insights into polygenic factors involved in Leishmania RNA virus infection.</title>
        <authorList>
            <person name="Smith D."/>
            <person name="Hertz-Fowler C."/>
            <person name="Martin R."/>
            <person name="Dickens N."/>
            <person name="Fasel N."/>
            <person name="Falquet L."/>
            <person name="Beverley S."/>
            <person name="Zangger H."/>
            <person name="Calderon-Copete S."/>
            <person name="Mottram J."/>
            <person name="Xenarios I."/>
        </authorList>
    </citation>
    <scope>NUCLEOTIDE SEQUENCE</scope>
    <source>
        <strain evidence="2">MHOM/BR/75/M4147/SSU:IR2SAT-LUC</strain>
    </source>
</reference>
<organism evidence="2">
    <name type="scientific">Leishmania guyanensis</name>
    <dbReference type="NCBI Taxonomy" id="5670"/>
    <lineage>
        <taxon>Eukaryota</taxon>
        <taxon>Discoba</taxon>
        <taxon>Euglenozoa</taxon>
        <taxon>Kinetoplastea</taxon>
        <taxon>Metakinetoplastina</taxon>
        <taxon>Trypanosomatida</taxon>
        <taxon>Trypanosomatidae</taxon>
        <taxon>Leishmaniinae</taxon>
        <taxon>Leishmania</taxon>
        <taxon>Leishmania guyanensis species complex</taxon>
    </lineage>
</organism>